<dbReference type="WBParaSite" id="ALUE_0000016801-mRNA-1">
    <property type="protein sequence ID" value="ALUE_0000016801-mRNA-1"/>
    <property type="gene ID" value="ALUE_0000016801"/>
</dbReference>
<keyword evidence="1" id="KW-1185">Reference proteome</keyword>
<evidence type="ECO:0000313" key="2">
    <source>
        <dbReference type="WBParaSite" id="ALUE_0000016801-mRNA-1"/>
    </source>
</evidence>
<dbReference type="AlphaFoldDB" id="A0A0M3HF73"/>
<accession>A0A0M3HF73</accession>
<reference evidence="2" key="1">
    <citation type="submission" date="2017-02" db="UniProtKB">
        <authorList>
            <consortium name="WormBaseParasite"/>
        </authorList>
    </citation>
    <scope>IDENTIFICATION</scope>
</reference>
<dbReference type="Proteomes" id="UP000036681">
    <property type="component" value="Unplaced"/>
</dbReference>
<evidence type="ECO:0000313" key="1">
    <source>
        <dbReference type="Proteomes" id="UP000036681"/>
    </source>
</evidence>
<organism evidence="1 2">
    <name type="scientific">Ascaris lumbricoides</name>
    <name type="common">Giant roundworm</name>
    <dbReference type="NCBI Taxonomy" id="6252"/>
    <lineage>
        <taxon>Eukaryota</taxon>
        <taxon>Metazoa</taxon>
        <taxon>Ecdysozoa</taxon>
        <taxon>Nematoda</taxon>
        <taxon>Chromadorea</taxon>
        <taxon>Rhabditida</taxon>
        <taxon>Spirurina</taxon>
        <taxon>Ascaridomorpha</taxon>
        <taxon>Ascaridoidea</taxon>
        <taxon>Ascarididae</taxon>
        <taxon>Ascaris</taxon>
    </lineage>
</organism>
<name>A0A0M3HF73_ASCLU</name>
<sequence>MSPHSTVPTLSNAYLIYTHEAAFRTVRWETLRRKHSQMLEGEWIAGGKRGRKVLFNEKSLGNI</sequence>
<protein>
    <submittedName>
        <fullName evidence="2">Excisionase</fullName>
    </submittedName>
</protein>
<proteinExistence type="predicted"/>